<name>A0A4P6WX48_HYDPS</name>
<dbReference type="Gene3D" id="3.40.50.10320">
    <property type="entry name" value="LmbE-like"/>
    <property type="match status" value="1"/>
</dbReference>
<sequence>MTSLSHATEVRSWLEQLGVERMIVISPHLDDAVFSVAGILGACRDRAEVITVFTEGSAGQNDAWARMTGFPDSAAEHLARRQEDALAMSQLGCGFQHLGCRPGDADDHSVAQAVDAMTQSRPDGLTRTLVLLPAGAGGPTPSTPFSRLAWRLLRRPWGCMPHGEHELTRDLFWQALSGSQARLGFYAELPYAWSHSNRALQERLYRLLGCHTELVKYHHDTSEKTHLVELYASQLNPIFGPNPAYRRRVLERAECLLMA</sequence>
<dbReference type="EMBL" id="CP037867">
    <property type="protein sequence ID" value="QBM28187.1"/>
    <property type="molecule type" value="Genomic_DNA"/>
</dbReference>
<evidence type="ECO:0000313" key="1">
    <source>
        <dbReference type="EMBL" id="QBM28187.1"/>
    </source>
</evidence>
<dbReference type="InterPro" id="IPR024078">
    <property type="entry name" value="LmbE-like_dom_sf"/>
</dbReference>
<dbReference type="SUPFAM" id="SSF102588">
    <property type="entry name" value="LmbE-like"/>
    <property type="match status" value="1"/>
</dbReference>
<dbReference type="Pfam" id="PF02585">
    <property type="entry name" value="PIG-L"/>
    <property type="match status" value="1"/>
</dbReference>
<keyword evidence="2" id="KW-1185">Reference proteome</keyword>
<reference evidence="1 2" key="1">
    <citation type="submission" date="2019-03" db="EMBL/GenBank/DDBJ databases">
        <authorList>
            <person name="Sebastian G."/>
            <person name="Baumann P."/>
            <person name="Ruckert C."/>
            <person name="Kalinowski J."/>
            <person name="Nebel B."/>
            <person name="Takors R."/>
            <person name="Blombach B."/>
        </authorList>
    </citation>
    <scope>NUCLEOTIDE SEQUENCE [LARGE SCALE GENOMIC DNA]</scope>
    <source>
        <strain evidence="1 2">DSM 1084</strain>
    </source>
</reference>
<proteinExistence type="predicted"/>
<evidence type="ECO:0000313" key="2">
    <source>
        <dbReference type="Proteomes" id="UP000293912"/>
    </source>
</evidence>
<dbReference type="InterPro" id="IPR003737">
    <property type="entry name" value="GlcNAc_PI_deacetylase-related"/>
</dbReference>
<protein>
    <submittedName>
        <fullName evidence="1">GlcNAc-PI de-N-acetylase</fullName>
    </submittedName>
</protein>
<dbReference type="RefSeq" id="WP_133156592.1">
    <property type="nucleotide sequence ID" value="NZ_CP037867.1"/>
</dbReference>
<gene>
    <name evidence="1" type="ORF">HPF_10855</name>
</gene>
<accession>A0A4P6WX48</accession>
<dbReference type="KEGG" id="hpse:HPF_10855"/>
<dbReference type="AlphaFoldDB" id="A0A4P6WX48"/>
<dbReference type="Proteomes" id="UP000293912">
    <property type="component" value="Chromosome"/>
</dbReference>
<organism evidence="1 2">
    <name type="scientific">Hydrogenophaga pseudoflava</name>
    <name type="common">Pseudomonas carboxydoflava</name>
    <dbReference type="NCBI Taxonomy" id="47421"/>
    <lineage>
        <taxon>Bacteria</taxon>
        <taxon>Pseudomonadati</taxon>
        <taxon>Pseudomonadota</taxon>
        <taxon>Betaproteobacteria</taxon>
        <taxon>Burkholderiales</taxon>
        <taxon>Comamonadaceae</taxon>
        <taxon>Hydrogenophaga</taxon>
    </lineage>
</organism>